<sequence>MAPGDVFGWEQLGRAEFRAGHHQAALEAFERAAAIQPCQVSSILGMRAAAKMELKLVEPAWADIRRACELAPDNPTVLAIKGSMLKKAGKHKWASATLAAAHRGQPGSAAVLRNAGESKIQLREFEGAIKDLERANQLQPNNAFALRSLGIAKGHLGDFEAAAEHLTRACELEGNKQAKSLRHKGFVLHKLGRYKEALADLDAANALLPGHPFTLKARVAVRGALGDKPGATSDAILIHKLKFPKQETRSLRPAKKPKRKGRRRSGSKAVSPSSETSRQQYSGSHVQNSLQSQTQRGQYSQTAAAAAEGSVQFNLKRAEQRGMRAREASQNASSGSSRNQQSGNGHVRSRGIGSQDSAGSSLTEFGNESSHFEDSFGMEWTDSPSDSFANQRSTARSRHSSSSSSSYPSRQEQPQSSQELMGSWGDRDGGRQGEPKSSHSVSQNLAPPARGQSEPAWLDEFSSNDRDELDDMHAGQWQRQSAPSQQGRDWSQQRAVRARTGGLVEGDWDNHGDLRDDSDSVTDPGSYEAGARHLGALLVSDRPAKSAVQSQDLPAATGAKQLGPLLGSESPAEPALQLKRPPPPRRPQAPSAASATLPEQRRHIRRSTHLLPRQPCFCSYQARGLSTSVFW</sequence>
<dbReference type="Proteomes" id="UP001438707">
    <property type="component" value="Unassembled WGS sequence"/>
</dbReference>
<dbReference type="InterPro" id="IPR011990">
    <property type="entry name" value="TPR-like_helical_dom_sf"/>
</dbReference>
<evidence type="ECO:0000256" key="3">
    <source>
        <dbReference type="PROSITE-ProRule" id="PRU00339"/>
    </source>
</evidence>
<proteinExistence type="predicted"/>
<comment type="caution">
    <text evidence="5">The sequence shown here is derived from an EMBL/GenBank/DDBJ whole genome shotgun (WGS) entry which is preliminary data.</text>
</comment>
<gene>
    <name evidence="5" type="ORF">WJX74_000115</name>
</gene>
<accession>A0AAW1QBR1</accession>
<feature type="compositionally biased region" description="Polar residues" evidence="4">
    <location>
        <begin position="270"/>
        <end position="303"/>
    </location>
</feature>
<dbReference type="AlphaFoldDB" id="A0AAW1QBR1"/>
<name>A0AAW1QBR1_9CHLO</name>
<feature type="compositionally biased region" description="Basic and acidic residues" evidence="4">
    <location>
        <begin position="508"/>
        <end position="518"/>
    </location>
</feature>
<dbReference type="InterPro" id="IPR050498">
    <property type="entry name" value="Ycf3"/>
</dbReference>
<feature type="compositionally biased region" description="Low complexity" evidence="4">
    <location>
        <begin position="400"/>
        <end position="418"/>
    </location>
</feature>
<feature type="compositionally biased region" description="Basic residues" evidence="4">
    <location>
        <begin position="252"/>
        <end position="266"/>
    </location>
</feature>
<keyword evidence="1" id="KW-0677">Repeat</keyword>
<feature type="region of interest" description="Disordered" evidence="4">
    <location>
        <begin position="543"/>
        <end position="608"/>
    </location>
</feature>
<dbReference type="InterPro" id="IPR019734">
    <property type="entry name" value="TPR_rpt"/>
</dbReference>
<feature type="compositionally biased region" description="Polar residues" evidence="4">
    <location>
        <begin position="477"/>
        <end position="494"/>
    </location>
</feature>
<feature type="repeat" description="TPR" evidence="3">
    <location>
        <begin position="6"/>
        <end position="39"/>
    </location>
</feature>
<organism evidence="5 6">
    <name type="scientific">Apatococcus lobatus</name>
    <dbReference type="NCBI Taxonomy" id="904363"/>
    <lineage>
        <taxon>Eukaryota</taxon>
        <taxon>Viridiplantae</taxon>
        <taxon>Chlorophyta</taxon>
        <taxon>core chlorophytes</taxon>
        <taxon>Trebouxiophyceae</taxon>
        <taxon>Chlorellales</taxon>
        <taxon>Chlorellaceae</taxon>
        <taxon>Apatococcus</taxon>
    </lineage>
</organism>
<evidence type="ECO:0000313" key="6">
    <source>
        <dbReference type="Proteomes" id="UP001438707"/>
    </source>
</evidence>
<feature type="compositionally biased region" description="Basic and acidic residues" evidence="4">
    <location>
        <begin position="316"/>
        <end position="327"/>
    </location>
</feature>
<dbReference type="EMBL" id="JALJOS010000060">
    <property type="protein sequence ID" value="KAK9818536.1"/>
    <property type="molecule type" value="Genomic_DNA"/>
</dbReference>
<feature type="compositionally biased region" description="Polar residues" evidence="4">
    <location>
        <begin position="352"/>
        <end position="369"/>
    </location>
</feature>
<keyword evidence="2 3" id="KW-0802">TPR repeat</keyword>
<reference evidence="5 6" key="1">
    <citation type="journal article" date="2024" name="Nat. Commun.">
        <title>Phylogenomics reveals the evolutionary origins of lichenization in chlorophyte algae.</title>
        <authorList>
            <person name="Puginier C."/>
            <person name="Libourel C."/>
            <person name="Otte J."/>
            <person name="Skaloud P."/>
            <person name="Haon M."/>
            <person name="Grisel S."/>
            <person name="Petersen M."/>
            <person name="Berrin J.G."/>
            <person name="Delaux P.M."/>
            <person name="Dal Grande F."/>
            <person name="Keller J."/>
        </authorList>
    </citation>
    <scope>NUCLEOTIDE SEQUENCE [LARGE SCALE GENOMIC DNA]</scope>
    <source>
        <strain evidence="5 6">SAG 2145</strain>
    </source>
</reference>
<feature type="compositionally biased region" description="Low complexity" evidence="4">
    <location>
        <begin position="328"/>
        <end position="345"/>
    </location>
</feature>
<dbReference type="PANTHER" id="PTHR44858:SF1">
    <property type="entry name" value="UDP-N-ACETYLGLUCOSAMINE--PEPTIDE N-ACETYLGLUCOSAMINYLTRANSFERASE SPINDLY-RELATED"/>
    <property type="match status" value="1"/>
</dbReference>
<evidence type="ECO:0000256" key="1">
    <source>
        <dbReference type="ARBA" id="ARBA00022737"/>
    </source>
</evidence>
<protein>
    <submittedName>
        <fullName evidence="5">Uncharacterized protein</fullName>
    </submittedName>
</protein>
<feature type="repeat" description="TPR" evidence="3">
    <location>
        <begin position="109"/>
        <end position="142"/>
    </location>
</feature>
<dbReference type="PROSITE" id="PS50005">
    <property type="entry name" value="TPR"/>
    <property type="match status" value="2"/>
</dbReference>
<evidence type="ECO:0000313" key="5">
    <source>
        <dbReference type="EMBL" id="KAK9818536.1"/>
    </source>
</evidence>
<keyword evidence="6" id="KW-1185">Reference proteome</keyword>
<feature type="compositionally biased region" description="Basic and acidic residues" evidence="4">
    <location>
        <begin position="425"/>
        <end position="437"/>
    </location>
</feature>
<dbReference type="Gene3D" id="1.25.40.10">
    <property type="entry name" value="Tetratricopeptide repeat domain"/>
    <property type="match status" value="3"/>
</dbReference>
<evidence type="ECO:0000256" key="2">
    <source>
        <dbReference type="ARBA" id="ARBA00022803"/>
    </source>
</evidence>
<feature type="region of interest" description="Disordered" evidence="4">
    <location>
        <begin position="244"/>
        <end position="528"/>
    </location>
</feature>
<dbReference type="SUPFAM" id="SSF48452">
    <property type="entry name" value="TPR-like"/>
    <property type="match status" value="1"/>
</dbReference>
<dbReference type="SMART" id="SM00028">
    <property type="entry name" value="TPR"/>
    <property type="match status" value="5"/>
</dbReference>
<dbReference type="PANTHER" id="PTHR44858">
    <property type="entry name" value="TETRATRICOPEPTIDE REPEAT PROTEIN 6"/>
    <property type="match status" value="1"/>
</dbReference>
<evidence type="ECO:0000256" key="4">
    <source>
        <dbReference type="SAM" id="MobiDB-lite"/>
    </source>
</evidence>